<keyword evidence="4" id="KW-1185">Reference proteome</keyword>
<proteinExistence type="inferred from homology"/>
<evidence type="ECO:0000256" key="1">
    <source>
        <dbReference type="RuleBase" id="RU367079"/>
    </source>
</evidence>
<dbReference type="GO" id="GO:0015031">
    <property type="term" value="P:protein transport"/>
    <property type="evidence" value="ECO:0007669"/>
    <property type="project" value="UniProtKB-KW"/>
</dbReference>
<dbReference type="InterPro" id="IPR039682">
    <property type="entry name" value="Sec8/EXOC4"/>
</dbReference>
<feature type="signal peptide" evidence="2">
    <location>
        <begin position="1"/>
        <end position="16"/>
    </location>
</feature>
<sequence>MIECLCLLGKVAAVGAIICQRLRPTIHGIITAKIKSQAEHAISFVWPGIGKAAQTGLTSLHYMKGQLESYRLLKQKKHQNGISLAGALLAASPVSVVMSLTGTAQASAKELLDSILETVVRIFENHVIVGELLESKSAQQVDLNAPRSIVGEANWNHDPEASHGTGGYSIGFSLTVLQLHQQMLSSKRPDLQARFHLKIRGVDLFFVSILGNNCVLMHLGFRDGSEDGLTFAFRFTEATISIPNQGVDLIRQGWSRRGPNVLQEGYGTAAILPEQGIYLAASTYRPVLQFTDKVASLLPKSILNLGKLGVPYTASGA</sequence>
<keyword evidence="2" id="KW-0732">Signal</keyword>
<name>A0ABD3B3H9_9GENT</name>
<comment type="function">
    <text evidence="1">Component of the exocyst complex involved in the docking of exocytic vesicles with fusion sites on the plasma membrane.</text>
</comment>
<evidence type="ECO:0000256" key="2">
    <source>
        <dbReference type="SAM" id="SignalP"/>
    </source>
</evidence>
<dbReference type="EMBL" id="JBJUIK010000001">
    <property type="protein sequence ID" value="KAL3537694.1"/>
    <property type="molecule type" value="Genomic_DNA"/>
</dbReference>
<dbReference type="AlphaFoldDB" id="A0ABD3B3H9"/>
<reference evidence="3 4" key="1">
    <citation type="submission" date="2024-11" db="EMBL/GenBank/DDBJ databases">
        <title>A near-complete genome assembly of Cinchona calisaya.</title>
        <authorList>
            <person name="Lian D.C."/>
            <person name="Zhao X.W."/>
            <person name="Wei L."/>
        </authorList>
    </citation>
    <scope>NUCLEOTIDE SEQUENCE [LARGE SCALE GENOMIC DNA]</scope>
    <source>
        <tissue evidence="3">Nenye</tissue>
    </source>
</reference>
<protein>
    <recommendedName>
        <fullName evidence="1">Exocyst complex component Sec8</fullName>
    </recommendedName>
</protein>
<keyword evidence="1" id="KW-0653">Protein transport</keyword>
<evidence type="ECO:0000313" key="3">
    <source>
        <dbReference type="EMBL" id="KAL3537694.1"/>
    </source>
</evidence>
<comment type="similarity">
    <text evidence="1">Belongs to the SEC8 family.</text>
</comment>
<organism evidence="3 4">
    <name type="scientific">Cinchona calisaya</name>
    <dbReference type="NCBI Taxonomy" id="153742"/>
    <lineage>
        <taxon>Eukaryota</taxon>
        <taxon>Viridiplantae</taxon>
        <taxon>Streptophyta</taxon>
        <taxon>Embryophyta</taxon>
        <taxon>Tracheophyta</taxon>
        <taxon>Spermatophyta</taxon>
        <taxon>Magnoliopsida</taxon>
        <taxon>eudicotyledons</taxon>
        <taxon>Gunneridae</taxon>
        <taxon>Pentapetalae</taxon>
        <taxon>asterids</taxon>
        <taxon>lamiids</taxon>
        <taxon>Gentianales</taxon>
        <taxon>Rubiaceae</taxon>
        <taxon>Cinchonoideae</taxon>
        <taxon>Cinchoneae</taxon>
        <taxon>Cinchona</taxon>
    </lineage>
</organism>
<dbReference type="GO" id="GO:0006612">
    <property type="term" value="P:protein targeting to membrane"/>
    <property type="evidence" value="ECO:0007669"/>
    <property type="project" value="UniProtKB-UniRule"/>
</dbReference>
<accession>A0ABD3B3H9</accession>
<feature type="chain" id="PRO_5044776873" description="Exocyst complex component Sec8" evidence="2">
    <location>
        <begin position="17"/>
        <end position="317"/>
    </location>
</feature>
<keyword evidence="1" id="KW-0813">Transport</keyword>
<dbReference type="Proteomes" id="UP001630127">
    <property type="component" value="Unassembled WGS sequence"/>
</dbReference>
<comment type="caution">
    <text evidence="3">The sequence shown here is derived from an EMBL/GenBank/DDBJ whole genome shotgun (WGS) entry which is preliminary data.</text>
</comment>
<dbReference type="PANTHER" id="PTHR14146">
    <property type="entry name" value="EXOCYST COMPLEX COMPONENT 4"/>
    <property type="match status" value="1"/>
</dbReference>
<keyword evidence="1" id="KW-0268">Exocytosis</keyword>
<dbReference type="GO" id="GO:0090522">
    <property type="term" value="P:vesicle tethering involved in exocytosis"/>
    <property type="evidence" value="ECO:0007669"/>
    <property type="project" value="UniProtKB-UniRule"/>
</dbReference>
<evidence type="ECO:0000313" key="4">
    <source>
        <dbReference type="Proteomes" id="UP001630127"/>
    </source>
</evidence>
<dbReference type="GO" id="GO:0000145">
    <property type="term" value="C:exocyst"/>
    <property type="evidence" value="ECO:0007669"/>
    <property type="project" value="UniProtKB-UniRule"/>
</dbReference>
<dbReference type="PANTHER" id="PTHR14146:SF0">
    <property type="entry name" value="EXOCYST COMPLEX COMPONENT 4"/>
    <property type="match status" value="1"/>
</dbReference>
<gene>
    <name evidence="3" type="ORF">ACH5RR_001060</name>
</gene>